<sequence length="537" mass="58633">MSGAKRLAALAAAFAALAGLTGGCAQRGAATPDSFITSLGVEPQNPLIPSNTNEIGGGWVVDRLFAGLVALDADGNAHNEVAESVETTDRRHYRIVLKPGWTFSNGDPVTAQSFADAWNYGALSTNAQLQNIAYEPIEGYEELAANPPTATSMRGLRVIDDRTLEVDLVRPTIDFQVMLAWAPFYPLPKSAFRDIAAFGEHPIGNGPYQFAGPGAWQHNVKLDLVPNPSYRGVRPPKNKGLSLVYYSNPTAGYADLVANNLDFDYLLPNDVLGVYERDLGGRTIQRPTAYSEKLAIPEYLPHFSGEEGKLRRRAIAKAVDRAQIAKVIFRGTVQPSTDFTASVLPGHSAAIPGVDGIAFDPVGARALWAQADAISKYDGMFTIGYNADGGHQRWVEAMANYLRKNLGIRAEGKAYPTFKDFRSAIVDKTIGGAFRNGWQGDYPTMLQYLEPNFLSGSETNDVKYASPRFDELLRQAEAAATLEESQILANRAQELLFEDLPSLPLWDQVTIAGYSTRIVHPQSTWNATPDFENMVKR</sequence>
<dbReference type="AlphaFoldDB" id="E5XMW3"/>
<organism evidence="3 4">
    <name type="scientific">Segniliparus rugosus (strain ATCC BAA-974 / DSM 45345 / CCUG 50838 / CIP 108380 / JCM 13579 / CDC 945)</name>
    <dbReference type="NCBI Taxonomy" id="679197"/>
    <lineage>
        <taxon>Bacteria</taxon>
        <taxon>Bacillati</taxon>
        <taxon>Actinomycetota</taxon>
        <taxon>Actinomycetes</taxon>
        <taxon>Mycobacteriales</taxon>
        <taxon>Segniliparaceae</taxon>
        <taxon>Segniliparus</taxon>
    </lineage>
</organism>
<dbReference type="PANTHER" id="PTHR30290">
    <property type="entry name" value="PERIPLASMIC BINDING COMPONENT OF ABC TRANSPORTER"/>
    <property type="match status" value="1"/>
</dbReference>
<proteinExistence type="predicted"/>
<dbReference type="Proteomes" id="UP000004816">
    <property type="component" value="Unassembled WGS sequence"/>
</dbReference>
<dbReference type="PROSITE" id="PS51257">
    <property type="entry name" value="PROKAR_LIPOPROTEIN"/>
    <property type="match status" value="1"/>
</dbReference>
<dbReference type="InterPro" id="IPR030678">
    <property type="entry name" value="Peptide/Ni-bd"/>
</dbReference>
<keyword evidence="1" id="KW-0732">Signal</keyword>
<comment type="caution">
    <text evidence="3">The sequence shown here is derived from an EMBL/GenBank/DDBJ whole genome shotgun (WGS) entry which is preliminary data.</text>
</comment>
<dbReference type="STRING" id="679197.HMPREF9336_00833"/>
<feature type="signal peptide" evidence="1">
    <location>
        <begin position="1"/>
        <end position="18"/>
    </location>
</feature>
<dbReference type="PANTHER" id="PTHR30290:SF83">
    <property type="entry name" value="ABC TRANSPORTER SUBSTRATE-BINDING PROTEIN"/>
    <property type="match status" value="1"/>
</dbReference>
<evidence type="ECO:0000259" key="2">
    <source>
        <dbReference type="Pfam" id="PF00496"/>
    </source>
</evidence>
<dbReference type="HOGENOM" id="CLU_017028_0_3_11"/>
<feature type="chain" id="PRO_5038987151" description="Solute-binding protein family 5 domain-containing protein" evidence="1">
    <location>
        <begin position="19"/>
        <end position="537"/>
    </location>
</feature>
<gene>
    <name evidence="3" type="ORF">HMPREF9336_00833</name>
</gene>
<dbReference type="Gene3D" id="3.40.190.10">
    <property type="entry name" value="Periplasmic binding protein-like II"/>
    <property type="match status" value="1"/>
</dbReference>
<feature type="domain" description="Solute-binding protein family 5" evidence="2">
    <location>
        <begin position="78"/>
        <end position="457"/>
    </location>
</feature>
<accession>E5XMW3</accession>
<dbReference type="CDD" id="cd00995">
    <property type="entry name" value="PBP2_NikA_DppA_OppA_like"/>
    <property type="match status" value="1"/>
</dbReference>
<dbReference type="OrthoDB" id="9046151at2"/>
<name>E5XMW3_SEGRC</name>
<evidence type="ECO:0000313" key="4">
    <source>
        <dbReference type="Proteomes" id="UP000004816"/>
    </source>
</evidence>
<dbReference type="GO" id="GO:0043190">
    <property type="term" value="C:ATP-binding cassette (ABC) transporter complex"/>
    <property type="evidence" value="ECO:0007669"/>
    <property type="project" value="InterPro"/>
</dbReference>
<dbReference type="InterPro" id="IPR000914">
    <property type="entry name" value="SBP_5_dom"/>
</dbReference>
<dbReference type="Gene3D" id="3.10.105.10">
    <property type="entry name" value="Dipeptide-binding Protein, Domain 3"/>
    <property type="match status" value="1"/>
</dbReference>
<dbReference type="PIRSF" id="PIRSF002741">
    <property type="entry name" value="MppA"/>
    <property type="match status" value="1"/>
</dbReference>
<dbReference type="GO" id="GO:0042597">
    <property type="term" value="C:periplasmic space"/>
    <property type="evidence" value="ECO:0007669"/>
    <property type="project" value="UniProtKB-ARBA"/>
</dbReference>
<dbReference type="Pfam" id="PF00496">
    <property type="entry name" value="SBP_bac_5"/>
    <property type="match status" value="1"/>
</dbReference>
<dbReference type="GO" id="GO:1904680">
    <property type="term" value="F:peptide transmembrane transporter activity"/>
    <property type="evidence" value="ECO:0007669"/>
    <property type="project" value="TreeGrafter"/>
</dbReference>
<dbReference type="GO" id="GO:0015833">
    <property type="term" value="P:peptide transport"/>
    <property type="evidence" value="ECO:0007669"/>
    <property type="project" value="TreeGrafter"/>
</dbReference>
<dbReference type="RefSeq" id="WP_007468122.1">
    <property type="nucleotide sequence ID" value="NZ_KI391954.1"/>
</dbReference>
<dbReference type="eggNOG" id="COG4166">
    <property type="taxonomic scope" value="Bacteria"/>
</dbReference>
<dbReference type="Gene3D" id="3.90.76.10">
    <property type="entry name" value="Dipeptide-binding Protein, Domain 1"/>
    <property type="match status" value="1"/>
</dbReference>
<dbReference type="InterPro" id="IPR039424">
    <property type="entry name" value="SBP_5"/>
</dbReference>
<dbReference type="EMBL" id="ACZI02000003">
    <property type="protein sequence ID" value="EFV14307.1"/>
    <property type="molecule type" value="Genomic_DNA"/>
</dbReference>
<dbReference type="SUPFAM" id="SSF53850">
    <property type="entry name" value="Periplasmic binding protein-like II"/>
    <property type="match status" value="1"/>
</dbReference>
<reference evidence="3 4" key="1">
    <citation type="journal article" date="2011" name="Stand. Genomic Sci.">
        <title>High quality draft genome sequence of Segniliparus rugosus CDC 945(T)= (ATCC BAA-974(T)).</title>
        <authorList>
            <person name="Earl A.M."/>
            <person name="Desjardins C.A."/>
            <person name="Fitzgerald M.G."/>
            <person name="Arachchi H.M."/>
            <person name="Zeng Q."/>
            <person name="Mehta T."/>
            <person name="Griggs A."/>
            <person name="Birren B.W."/>
            <person name="Toney N.C."/>
            <person name="Carr J."/>
            <person name="Posey J."/>
            <person name="Butler W.R."/>
        </authorList>
    </citation>
    <scope>NUCLEOTIDE SEQUENCE [LARGE SCALE GENOMIC DNA]</scope>
    <source>
        <strain evidence="4">ATCC BAA-974 / DSM 45345 / CCUG 50838 / CIP 108380 / JCM 13579 / CDC 945</strain>
    </source>
</reference>
<evidence type="ECO:0000313" key="3">
    <source>
        <dbReference type="EMBL" id="EFV14307.1"/>
    </source>
</evidence>
<protein>
    <recommendedName>
        <fullName evidence="2">Solute-binding protein family 5 domain-containing protein</fullName>
    </recommendedName>
</protein>
<evidence type="ECO:0000256" key="1">
    <source>
        <dbReference type="SAM" id="SignalP"/>
    </source>
</evidence>
<keyword evidence="4" id="KW-1185">Reference proteome</keyword>